<dbReference type="PATRIC" id="fig|1560234.3.peg.2139"/>
<sequence length="435" mass="48461">MRLFPPEPVIGLNDGFNEHDIFGYDKFGEQLKDFYASFDDPLVGVLDAPWGSGKSTFIKMWCGYMRNAGYPVIEFDAFKNDYTDDAFMALAGEVLLLAEDLNGDSTDVRKKFTEKATDVIVAASKGGLKAFAKKAFTEEGAEEVGAALAGAAEGAVDGLEAAIKEKLQSRRKEKATFDSFAEAFSTLSEQLGRSEGGIEKSKPLIFVIDELDRCKPTFALALLEKIKHFFSVPNVQFLLVTNLEQLSKVVKAEYGTEINGEIYLQKFYDVSFSLPRRNRSGHSAVERVFCVHVVGSCKTNINSELFKVLAESKQMCFRTILKVHAYAAAMIGAHNGMYDGFVDVYLGLACIKVQAPNMFRKAMSGTFSKSDVDAFFAGEAWEMTYCHSTFLFLLEELPQESEYYNGIARSFGYRFSKTLIQDQALKMAQLDFPQR</sequence>
<proteinExistence type="predicted"/>
<protein>
    <recommendedName>
        <fullName evidence="1">KAP NTPase domain-containing protein</fullName>
    </recommendedName>
</protein>
<gene>
    <name evidence="2" type="ORF">SP90_14285</name>
</gene>
<evidence type="ECO:0000313" key="2">
    <source>
        <dbReference type="EMBL" id="OBQ46064.1"/>
    </source>
</evidence>
<dbReference type="InterPro" id="IPR027417">
    <property type="entry name" value="P-loop_NTPase"/>
</dbReference>
<dbReference type="Proteomes" id="UP000091979">
    <property type="component" value="Unassembled WGS sequence"/>
</dbReference>
<dbReference type="Gene3D" id="3.40.50.300">
    <property type="entry name" value="P-loop containing nucleotide triphosphate hydrolases"/>
    <property type="match status" value="1"/>
</dbReference>
<dbReference type="RefSeq" id="WP_066857728.1">
    <property type="nucleotide sequence ID" value="NZ_JXMS01000031.1"/>
</dbReference>
<keyword evidence="3" id="KW-1185">Reference proteome</keyword>
<dbReference type="EMBL" id="JXMS01000031">
    <property type="protein sequence ID" value="OBQ46064.1"/>
    <property type="molecule type" value="Genomic_DNA"/>
</dbReference>
<comment type="caution">
    <text evidence="2">The sequence shown here is derived from an EMBL/GenBank/DDBJ whole genome shotgun (WGS) entry which is preliminary data.</text>
</comment>
<dbReference type="InterPro" id="IPR011646">
    <property type="entry name" value="KAP_P-loop"/>
</dbReference>
<organism evidence="2 3">
    <name type="scientific">Halodesulfovibrio spirochaetisodalis</name>
    <dbReference type="NCBI Taxonomy" id="1560234"/>
    <lineage>
        <taxon>Bacteria</taxon>
        <taxon>Pseudomonadati</taxon>
        <taxon>Thermodesulfobacteriota</taxon>
        <taxon>Desulfovibrionia</taxon>
        <taxon>Desulfovibrionales</taxon>
        <taxon>Desulfovibrionaceae</taxon>
        <taxon>Halodesulfovibrio</taxon>
    </lineage>
</organism>
<dbReference type="STRING" id="1560234.SP90_14285"/>
<accession>A0A1B7X9L2</accession>
<dbReference type="SUPFAM" id="SSF52540">
    <property type="entry name" value="P-loop containing nucleoside triphosphate hydrolases"/>
    <property type="match status" value="1"/>
</dbReference>
<dbReference type="Pfam" id="PF07693">
    <property type="entry name" value="KAP_NTPase"/>
    <property type="match status" value="1"/>
</dbReference>
<dbReference type="OrthoDB" id="9806479at2"/>
<evidence type="ECO:0000259" key="1">
    <source>
        <dbReference type="Pfam" id="PF07693"/>
    </source>
</evidence>
<dbReference type="AlphaFoldDB" id="A0A1B7X9L2"/>
<feature type="domain" description="KAP NTPase" evidence="1">
    <location>
        <begin position="39"/>
        <end position="278"/>
    </location>
</feature>
<name>A0A1B7X9L2_9BACT</name>
<reference evidence="2 3" key="1">
    <citation type="submission" date="2015-01" db="EMBL/GenBank/DDBJ databases">
        <title>Desulfovibrio sp. JC271 draft genome sequence.</title>
        <authorList>
            <person name="Shivani Y."/>
            <person name="Subhash Y."/>
            <person name="Sasikala C."/>
            <person name="Ramana C.V."/>
        </authorList>
    </citation>
    <scope>NUCLEOTIDE SEQUENCE [LARGE SCALE GENOMIC DNA]</scope>
    <source>
        <strain evidence="2 3">JC271</strain>
    </source>
</reference>
<evidence type="ECO:0000313" key="3">
    <source>
        <dbReference type="Proteomes" id="UP000091979"/>
    </source>
</evidence>